<comment type="caution">
    <text evidence="3">The sequence shown here is derived from an EMBL/GenBank/DDBJ whole genome shotgun (WGS) entry which is preliminary data.</text>
</comment>
<proteinExistence type="predicted"/>
<sequence>MKSFVFLLFIVTIVCISVIHSSPVSLTRNNHRVDEPLGFLTNFILNKRSRIVQNNRPAVASVGTEGKKRAIENRVSSLPARYGNTYRKGPTGTLNNNLRNLPHNQKSVGNSVKTDISNEAAKSSTATQFSIDRIIDDLSNRDERTAEATPAEVTPEEVSPVDVAEVPVVEVIEIVPVQVVDEVFSVIETAPAVASADASAVSTDGSTVSVATSAVSETVVQEIPVKTVEVPITTPKKVVYVNKNPDYRVTLQVIHVEFDLIDPEPAHLETVSAVVTPVEITQTAAVEASAVASSTSSTDASSSVVPVGIEQTVEVVEASAGASSTSSTDGSSSIVPVEIAQSVAVEALAGALSTSSTDGSSAVAEVVAAVTDDAVTPTGSSSVISSPVEEAPATINVGLSVVGLIPVSSLSLDSAPYGLKIPLLTNSASNPEVLAITSESYNTGAEADAGTAGLEVAGGSGGAEAEGEGKGNHSWGAGGFSDSSED</sequence>
<keyword evidence="4" id="KW-1185">Reference proteome</keyword>
<evidence type="ECO:0000256" key="2">
    <source>
        <dbReference type="SAM" id="SignalP"/>
    </source>
</evidence>
<evidence type="ECO:0000313" key="4">
    <source>
        <dbReference type="Proteomes" id="UP000789390"/>
    </source>
</evidence>
<protein>
    <submittedName>
        <fullName evidence="3">Uncharacterized protein</fullName>
    </submittedName>
</protein>
<reference evidence="3" key="1">
    <citation type="submission" date="2021-11" db="EMBL/GenBank/DDBJ databases">
        <authorList>
            <person name="Schell T."/>
        </authorList>
    </citation>
    <scope>NUCLEOTIDE SEQUENCE</scope>
    <source>
        <strain evidence="3">M5</strain>
    </source>
</reference>
<dbReference type="OrthoDB" id="6379907at2759"/>
<feature type="chain" id="PRO_5035144365" evidence="2">
    <location>
        <begin position="22"/>
        <end position="486"/>
    </location>
</feature>
<feature type="signal peptide" evidence="2">
    <location>
        <begin position="1"/>
        <end position="21"/>
    </location>
</feature>
<feature type="compositionally biased region" description="Polar residues" evidence="1">
    <location>
        <begin position="92"/>
        <end position="110"/>
    </location>
</feature>
<keyword evidence="2" id="KW-0732">Signal</keyword>
<organism evidence="3 4">
    <name type="scientific">Daphnia galeata</name>
    <dbReference type="NCBI Taxonomy" id="27404"/>
    <lineage>
        <taxon>Eukaryota</taxon>
        <taxon>Metazoa</taxon>
        <taxon>Ecdysozoa</taxon>
        <taxon>Arthropoda</taxon>
        <taxon>Crustacea</taxon>
        <taxon>Branchiopoda</taxon>
        <taxon>Diplostraca</taxon>
        <taxon>Cladocera</taxon>
        <taxon>Anomopoda</taxon>
        <taxon>Daphniidae</taxon>
        <taxon>Daphnia</taxon>
    </lineage>
</organism>
<feature type="region of interest" description="Disordered" evidence="1">
    <location>
        <begin position="452"/>
        <end position="486"/>
    </location>
</feature>
<name>A0A8J2S4X3_9CRUS</name>
<dbReference type="Proteomes" id="UP000789390">
    <property type="component" value="Unassembled WGS sequence"/>
</dbReference>
<accession>A0A8J2S4X3</accession>
<dbReference type="EMBL" id="CAKKLH010000307">
    <property type="protein sequence ID" value="CAH0110857.1"/>
    <property type="molecule type" value="Genomic_DNA"/>
</dbReference>
<evidence type="ECO:0000256" key="1">
    <source>
        <dbReference type="SAM" id="MobiDB-lite"/>
    </source>
</evidence>
<gene>
    <name evidence="3" type="ORF">DGAL_LOCUS14463</name>
</gene>
<feature type="region of interest" description="Disordered" evidence="1">
    <location>
        <begin position="81"/>
        <end position="110"/>
    </location>
</feature>
<dbReference type="AlphaFoldDB" id="A0A8J2S4X3"/>
<evidence type="ECO:0000313" key="3">
    <source>
        <dbReference type="EMBL" id="CAH0110857.1"/>
    </source>
</evidence>